<evidence type="ECO:0000256" key="4">
    <source>
        <dbReference type="SAM" id="Phobius"/>
    </source>
</evidence>
<dbReference type="Pfam" id="PF00488">
    <property type="entry name" value="MutS_V"/>
    <property type="match status" value="1"/>
</dbReference>
<keyword evidence="1" id="KW-0547">Nucleotide-binding</keyword>
<organism evidence="6 7">
    <name type="scientific">Sphingobacterium hotanense</name>
    <dbReference type="NCBI Taxonomy" id="649196"/>
    <lineage>
        <taxon>Bacteria</taxon>
        <taxon>Pseudomonadati</taxon>
        <taxon>Bacteroidota</taxon>
        <taxon>Sphingobacteriia</taxon>
        <taxon>Sphingobacteriales</taxon>
        <taxon>Sphingobacteriaceae</taxon>
        <taxon>Sphingobacterium</taxon>
    </lineage>
</organism>
<dbReference type="Gene3D" id="3.40.50.300">
    <property type="entry name" value="P-loop containing nucleotide triphosphate hydrolases"/>
    <property type="match status" value="1"/>
</dbReference>
<reference evidence="6" key="1">
    <citation type="submission" date="2020-06" db="EMBL/GenBank/DDBJ databases">
        <authorList>
            <person name="Dong N."/>
        </authorList>
    </citation>
    <scope>NUCLEOTIDE SEQUENCE</scope>
    <source>
        <strain evidence="6">R1692</strain>
    </source>
</reference>
<proteinExistence type="predicted"/>
<evidence type="ECO:0000256" key="3">
    <source>
        <dbReference type="ARBA" id="ARBA00023125"/>
    </source>
</evidence>
<evidence type="ECO:0000256" key="2">
    <source>
        <dbReference type="ARBA" id="ARBA00022840"/>
    </source>
</evidence>
<feature type="transmembrane region" description="Helical" evidence="4">
    <location>
        <begin position="220"/>
        <end position="249"/>
    </location>
</feature>
<keyword evidence="4" id="KW-0472">Membrane</keyword>
<dbReference type="PANTHER" id="PTHR11361:SF99">
    <property type="entry name" value="DNA MISMATCH REPAIR PROTEIN"/>
    <property type="match status" value="1"/>
</dbReference>
<dbReference type="InterPro" id="IPR036187">
    <property type="entry name" value="DNA_mismatch_repair_MutS_sf"/>
</dbReference>
<sequence length="604" mass="68447">MSQVFYHNNIKAVRETISSLEKQITRNSFLRLAIMIGGGILVFQLFKTNNIFLVVGTIIGIILLFAYLVFRHSKIERKLQEAKVFLQINENEIKMIEEHQNMYANGSEFEDPKHPYTGDLDVFGQHSLFEKINRCATKDGISSLASWLLKASQREDILARQSASAELSQDPEHLQLFQTKMLFNLGSKVNLRTYIQSYFHDKSMAFGNAFMRLYVPIAPWIFLAGILVSLFVYNIASYLIALAIVHLLWTMSQGGKVSQFSNKIDKIGVSLIAFADAIKLMEDRNYQSELNKELQAQLQLKDGDKKLSSVIRELGQLIDKLDARNNMLVGAILNMLFLWDFKQVMAINKWKDNYQDTIISGFDAISTYEALISLAILCYNFPEWIQPEIKEDFLADKLNAKDVNHPLIDAEKAVANDYRAEDHQIALITGSNMAGKSTFLRTVGINAVLAYAGGVVCAREFSIPIYELVTYMRIKDSLNESTSTFKAELDRMKFILERVEQIPASYFLIDEMLRGTNSVDKYLGSKAIIKKLIGLNGKGMLATHDLQLAEMSKDYPNALKNYHFDIQVQGSEMLFDYKLKDGPCTIFNASLLLKGIGVVVENEN</sequence>
<dbReference type="SUPFAM" id="SSF48334">
    <property type="entry name" value="DNA repair protein MutS, domain III"/>
    <property type="match status" value="1"/>
</dbReference>
<dbReference type="RefSeq" id="WP_286652361.1">
    <property type="nucleotide sequence ID" value="NZ_JACAGK010000081.1"/>
</dbReference>
<dbReference type="InterPro" id="IPR027417">
    <property type="entry name" value="P-loop_NTPase"/>
</dbReference>
<keyword evidence="7" id="KW-1185">Reference proteome</keyword>
<evidence type="ECO:0000259" key="5">
    <source>
        <dbReference type="SMART" id="SM00534"/>
    </source>
</evidence>
<dbReference type="EMBL" id="JACAGK010000081">
    <property type="protein sequence ID" value="MDM1050256.1"/>
    <property type="molecule type" value="Genomic_DNA"/>
</dbReference>
<dbReference type="Proteomes" id="UP001170954">
    <property type="component" value="Unassembled WGS sequence"/>
</dbReference>
<keyword evidence="2" id="KW-0067">ATP-binding</keyword>
<reference evidence="6" key="2">
    <citation type="journal article" date="2022" name="Sci. Total Environ.">
        <title>Prevalence, transmission, and molecular epidemiology of tet(X)-positive bacteria among humans, animals, and environmental niches in China: An epidemiological, and genomic-based study.</title>
        <authorList>
            <person name="Dong N."/>
            <person name="Zeng Y."/>
            <person name="Cai C."/>
            <person name="Sun C."/>
            <person name="Lu J."/>
            <person name="Liu C."/>
            <person name="Zhou H."/>
            <person name="Sun Q."/>
            <person name="Shu L."/>
            <person name="Wang H."/>
            <person name="Wang Y."/>
            <person name="Wang S."/>
            <person name="Wu C."/>
            <person name="Chan E.W."/>
            <person name="Chen G."/>
            <person name="Shen Z."/>
            <person name="Chen S."/>
            <person name="Zhang R."/>
        </authorList>
    </citation>
    <scope>NUCLEOTIDE SEQUENCE</scope>
    <source>
        <strain evidence="6">R1692</strain>
    </source>
</reference>
<dbReference type="InterPro" id="IPR045076">
    <property type="entry name" value="MutS"/>
</dbReference>
<feature type="transmembrane region" description="Helical" evidence="4">
    <location>
        <begin position="29"/>
        <end position="46"/>
    </location>
</feature>
<keyword evidence="4" id="KW-0812">Transmembrane</keyword>
<name>A0ABT7NSV6_9SPHI</name>
<gene>
    <name evidence="6" type="ORF">HX018_18620</name>
</gene>
<feature type="transmembrane region" description="Helical" evidence="4">
    <location>
        <begin position="52"/>
        <end position="70"/>
    </location>
</feature>
<evidence type="ECO:0000256" key="1">
    <source>
        <dbReference type="ARBA" id="ARBA00022741"/>
    </source>
</evidence>
<comment type="caution">
    <text evidence="6">The sequence shown here is derived from an EMBL/GenBank/DDBJ whole genome shotgun (WGS) entry which is preliminary data.</text>
</comment>
<protein>
    <submittedName>
        <fullName evidence="6">DNA mismatch repair protein MutS</fullName>
    </submittedName>
</protein>
<evidence type="ECO:0000313" key="7">
    <source>
        <dbReference type="Proteomes" id="UP001170954"/>
    </source>
</evidence>
<feature type="domain" description="DNA mismatch repair proteins mutS family" evidence="5">
    <location>
        <begin position="423"/>
        <end position="594"/>
    </location>
</feature>
<keyword evidence="4" id="KW-1133">Transmembrane helix</keyword>
<accession>A0ABT7NSV6</accession>
<evidence type="ECO:0000313" key="6">
    <source>
        <dbReference type="EMBL" id="MDM1050256.1"/>
    </source>
</evidence>
<dbReference type="Gene3D" id="1.10.1420.10">
    <property type="match status" value="1"/>
</dbReference>
<keyword evidence="3" id="KW-0238">DNA-binding</keyword>
<dbReference type="InterPro" id="IPR000432">
    <property type="entry name" value="DNA_mismatch_repair_MutS_C"/>
</dbReference>
<dbReference type="SMART" id="SM00534">
    <property type="entry name" value="MUTSac"/>
    <property type="match status" value="1"/>
</dbReference>
<dbReference type="SUPFAM" id="SSF52540">
    <property type="entry name" value="P-loop containing nucleoside triphosphate hydrolases"/>
    <property type="match status" value="1"/>
</dbReference>
<dbReference type="PANTHER" id="PTHR11361">
    <property type="entry name" value="DNA MISMATCH REPAIR PROTEIN MUTS FAMILY MEMBER"/>
    <property type="match status" value="1"/>
</dbReference>